<sequence length="115" mass="12839">MKGFMVVFFTQQNRRYQGKMLGEWIVDVAKEMGLRGATLCAGIEGFGHTGQLHSSHFFELADQPMEIRLAVTEEESARLFERLDAEEISVFFTKTPIEMGTLGKNFSGLDGSTPS</sequence>
<dbReference type="PANTHER" id="PTHR35983">
    <property type="entry name" value="UPF0166 PROTEIN TM_0021"/>
    <property type="match status" value="1"/>
</dbReference>
<dbReference type="SUPFAM" id="SSF54913">
    <property type="entry name" value="GlnB-like"/>
    <property type="match status" value="1"/>
</dbReference>
<reference evidence="2" key="2">
    <citation type="submission" date="2024-07" db="EMBL/GenBank/DDBJ databases">
        <title>A complete genome sequence for Pseudomonas syringae CC1417.</title>
        <authorList>
            <person name="Baltrus D.A."/>
        </authorList>
    </citation>
    <scope>NUCLEOTIDE SEQUENCE</scope>
    <source>
        <strain evidence="2">CC1417</strain>
    </source>
</reference>
<reference evidence="2" key="1">
    <citation type="journal article" date="2014" name="Genome Announc.">
        <title>Draft Genome Sequences of a Phylogenetically Diverse Suite of Pseudomonas syringae Strains from Multiple Source Populations.</title>
        <authorList>
            <person name="Baltrus D.A."/>
            <person name="Yourstone S."/>
            <person name="Lind A."/>
            <person name="Guilbaud C."/>
            <person name="Sands D.C."/>
            <person name="Jones C.D."/>
            <person name="Morris C.E."/>
            <person name="Dangl J.L."/>
        </authorList>
    </citation>
    <scope>NUCLEOTIDE SEQUENCE</scope>
    <source>
        <strain evidence="2">CC1417</strain>
    </source>
</reference>
<dbReference type="PANTHER" id="PTHR35983:SF1">
    <property type="entry name" value="UPF0166 PROTEIN TM_0021"/>
    <property type="match status" value="1"/>
</dbReference>
<dbReference type="InterPro" id="IPR003793">
    <property type="entry name" value="UPF0166"/>
</dbReference>
<evidence type="ECO:0000256" key="1">
    <source>
        <dbReference type="ARBA" id="ARBA00010554"/>
    </source>
</evidence>
<accession>A0AAU8LK37</accession>
<dbReference type="InterPro" id="IPR011322">
    <property type="entry name" value="N-reg_PII-like_a/b"/>
</dbReference>
<dbReference type="Gene3D" id="3.30.70.120">
    <property type="match status" value="1"/>
</dbReference>
<name>A0AAU8LK37_PSESX</name>
<dbReference type="RefSeq" id="WP_024689394.1">
    <property type="nucleotide sequence ID" value="NZ_CP159362.1"/>
</dbReference>
<dbReference type="Pfam" id="PF02641">
    <property type="entry name" value="DUF190"/>
    <property type="match status" value="1"/>
</dbReference>
<evidence type="ECO:0000313" key="2">
    <source>
        <dbReference type="EMBL" id="XCN68993.1"/>
    </source>
</evidence>
<dbReference type="EMBL" id="CP159362">
    <property type="protein sequence ID" value="XCN68993.1"/>
    <property type="molecule type" value="Genomic_DNA"/>
</dbReference>
<dbReference type="InterPro" id="IPR015867">
    <property type="entry name" value="N-reg_PII/ATP_PRibTrfase_C"/>
</dbReference>
<dbReference type="AlphaFoldDB" id="A0AAU8LK37"/>
<protein>
    <submittedName>
        <fullName evidence="2">DUF190 domain-containing protein</fullName>
    </submittedName>
</protein>
<organism evidence="2">
    <name type="scientific">Pseudomonas syringae CC1417</name>
    <dbReference type="NCBI Taxonomy" id="1357272"/>
    <lineage>
        <taxon>Bacteria</taxon>
        <taxon>Pseudomonadati</taxon>
        <taxon>Pseudomonadota</taxon>
        <taxon>Gammaproteobacteria</taxon>
        <taxon>Pseudomonadales</taxon>
        <taxon>Pseudomonadaceae</taxon>
        <taxon>Pseudomonas</taxon>
        <taxon>Pseudomonas syringae</taxon>
    </lineage>
</organism>
<proteinExistence type="inferred from homology"/>
<comment type="similarity">
    <text evidence="1">Belongs to the UPF0166 family.</text>
</comment>
<gene>
    <name evidence="2" type="ORF">N011_06805</name>
</gene>